<reference evidence="3 4" key="1">
    <citation type="submission" date="2016-11" db="EMBL/GenBank/DDBJ databases">
        <authorList>
            <person name="Jaros S."/>
            <person name="Januszkiewicz K."/>
            <person name="Wedrychowicz H."/>
        </authorList>
    </citation>
    <scope>NUCLEOTIDE SEQUENCE [LARGE SCALE GENOMIC DNA]</scope>
    <source>
        <strain evidence="3 4">DSM 24574</strain>
    </source>
</reference>
<dbReference type="InterPro" id="IPR052893">
    <property type="entry name" value="TCS_response_regulator"/>
</dbReference>
<protein>
    <submittedName>
        <fullName evidence="3">CheY chemotaxis protein or a CheY-like REC (Receiver) domain</fullName>
    </submittedName>
</protein>
<dbReference type="OrthoDB" id="7631574at2"/>
<keyword evidence="4" id="KW-1185">Reference proteome</keyword>
<dbReference type="InterPro" id="IPR001789">
    <property type="entry name" value="Sig_transdc_resp-reg_receiver"/>
</dbReference>
<dbReference type="Pfam" id="PF00072">
    <property type="entry name" value="Response_reg"/>
    <property type="match status" value="1"/>
</dbReference>
<dbReference type="InterPro" id="IPR011006">
    <property type="entry name" value="CheY-like_superfamily"/>
</dbReference>
<evidence type="ECO:0000313" key="4">
    <source>
        <dbReference type="Proteomes" id="UP000184212"/>
    </source>
</evidence>
<proteinExistence type="predicted"/>
<evidence type="ECO:0000259" key="2">
    <source>
        <dbReference type="PROSITE" id="PS50110"/>
    </source>
</evidence>
<accession>A0A1M5MLX4</accession>
<evidence type="ECO:0000313" key="3">
    <source>
        <dbReference type="EMBL" id="SHG78424.1"/>
    </source>
</evidence>
<organism evidence="3 4">
    <name type="scientific">Chryseolinea serpens</name>
    <dbReference type="NCBI Taxonomy" id="947013"/>
    <lineage>
        <taxon>Bacteria</taxon>
        <taxon>Pseudomonadati</taxon>
        <taxon>Bacteroidota</taxon>
        <taxon>Cytophagia</taxon>
        <taxon>Cytophagales</taxon>
        <taxon>Fulvivirgaceae</taxon>
        <taxon>Chryseolinea</taxon>
    </lineage>
</organism>
<dbReference type="Gene3D" id="3.40.50.2300">
    <property type="match status" value="1"/>
</dbReference>
<dbReference type="PANTHER" id="PTHR44520:SF2">
    <property type="entry name" value="RESPONSE REGULATOR RCP1"/>
    <property type="match status" value="1"/>
</dbReference>
<sequence length="140" mass="15770">MKQLTIMVVDDDPDDIDLFKDALSEVDNSCRLIVANDGRDALQQLRGSSLDPNIIFLDYNMPFMNGVRCLATLKEDPLFKNIPVVMHSTTLPEEDIAFCKGLGAKILVKQVVFASMIRELTKILSEVRSRESVFQPVNIR</sequence>
<feature type="domain" description="Response regulatory" evidence="2">
    <location>
        <begin position="5"/>
        <end position="124"/>
    </location>
</feature>
<dbReference type="Proteomes" id="UP000184212">
    <property type="component" value="Unassembled WGS sequence"/>
</dbReference>
<gene>
    <name evidence="3" type="ORF">SAMN04488109_1819</name>
</gene>
<dbReference type="PANTHER" id="PTHR44520">
    <property type="entry name" value="RESPONSE REGULATOR RCP1-RELATED"/>
    <property type="match status" value="1"/>
</dbReference>
<dbReference type="RefSeq" id="WP_073132947.1">
    <property type="nucleotide sequence ID" value="NZ_FQWQ01000001.1"/>
</dbReference>
<dbReference type="SUPFAM" id="SSF52172">
    <property type="entry name" value="CheY-like"/>
    <property type="match status" value="1"/>
</dbReference>
<feature type="modified residue" description="4-aspartylphosphate" evidence="1">
    <location>
        <position position="58"/>
    </location>
</feature>
<dbReference type="AlphaFoldDB" id="A0A1M5MLX4"/>
<keyword evidence="1" id="KW-0597">Phosphoprotein</keyword>
<dbReference type="STRING" id="947013.SAMN04488109_1819"/>
<dbReference type="EMBL" id="FQWQ01000001">
    <property type="protein sequence ID" value="SHG78424.1"/>
    <property type="molecule type" value="Genomic_DNA"/>
</dbReference>
<name>A0A1M5MLX4_9BACT</name>
<dbReference type="GO" id="GO:0000160">
    <property type="term" value="P:phosphorelay signal transduction system"/>
    <property type="evidence" value="ECO:0007669"/>
    <property type="project" value="InterPro"/>
</dbReference>
<dbReference type="PROSITE" id="PS50110">
    <property type="entry name" value="RESPONSE_REGULATORY"/>
    <property type="match status" value="1"/>
</dbReference>
<evidence type="ECO:0000256" key="1">
    <source>
        <dbReference type="PROSITE-ProRule" id="PRU00169"/>
    </source>
</evidence>
<dbReference type="SMART" id="SM00448">
    <property type="entry name" value="REC"/>
    <property type="match status" value="1"/>
</dbReference>